<dbReference type="SMART" id="SM00913">
    <property type="entry name" value="IBN_N"/>
    <property type="match status" value="1"/>
</dbReference>
<dbReference type="Pfam" id="PF03810">
    <property type="entry name" value="IBN_N"/>
    <property type="match status" value="1"/>
</dbReference>
<comment type="similarity">
    <text evidence="3">Belongs to the importin beta family. Importin beta-1 subfamily.</text>
</comment>
<dbReference type="Gene3D" id="3.30.60.300">
    <property type="match status" value="1"/>
</dbReference>
<evidence type="ECO:0000259" key="11">
    <source>
        <dbReference type="PROSITE" id="PS50166"/>
    </source>
</evidence>
<dbReference type="FunFam" id="3.30.60.300:FF:000003">
    <property type="entry name" value="60S ribosomal protein L10, putative"/>
    <property type="match status" value="1"/>
</dbReference>
<dbReference type="GO" id="GO:0031267">
    <property type="term" value="F:small GTPase binding"/>
    <property type="evidence" value="ECO:0007669"/>
    <property type="project" value="InterPro"/>
</dbReference>
<dbReference type="PROSITE" id="PS50166">
    <property type="entry name" value="IMPORTIN_B_NT"/>
    <property type="match status" value="1"/>
</dbReference>
<accession>A0A2H1VCV7</accession>
<dbReference type="InterPro" id="IPR011989">
    <property type="entry name" value="ARM-like"/>
</dbReference>
<dbReference type="InterPro" id="IPR058584">
    <property type="entry name" value="IMB1_TNPO1-like_TPR"/>
</dbReference>
<dbReference type="InterPro" id="IPR001494">
    <property type="entry name" value="Importin-beta_N"/>
</dbReference>
<sequence length="946" mass="105456">MEEFEKLREDGRLANDGCNVKYRPEHGPLDAWRKIQNEIYSIFEETVSTMHTETTLTLIQILEKTVSPDRNELEAAETYLDHAAVTNFTTFIKMLSDVLVAGGNSQVARMAAGLQLKNHLTSKDPTLKQQYQQRWLALPEDIRLYIKKNILTAIGTENSRPSSAAQCVAYVAVAELPVGQWNDLIPILVENVVNAQSTELKKEATLEAIGYICQEIDAEVLTEQSNPILTAIIHGMRSIETSNHVRLAATQALLNSLEFTKANFDKENERNFIMEVVCEATQSSDMRISVAALQCLVKILSLYYQYMEPYMGQALFPITLEAMKSDVDEISLQGIEFWSNVSDEEIDLAIEEVEAAEAGRPPARTSRFYARGALQYLAPVLMQKLTKQDDTEDELEWNPSKAASVCLMLLSNCCEDEVVPHVLPFINSNIKNENWRYREAALMAFGSILGGLEANTLKPLVEKAMPTLIEAMYDSSVAVRDTAAWTFGRICEIVPEAAINETYLKPLLESLVNGLKAEPRVAANVCWAFTGLAEAAYEAADCGDSNQPKTYCMSKYFDFIVQRLLETTDRQDAAQHNLRSAAYEALMEMVKNSPTDCYVTVQKTTMVILERLQQVLQMENHISSQADRSQFNDLQSLLCATLQSVLRKVTPEDAPQISDAIMTALLTMFAGNAGKAGGVQEDALMAVSTLVEVLGEGFLKYMDAFKRYLYVGLKNHQEYQVCIAAVGLTGDICRALKSKVLPYCDEIIVLLLENLGDPSIHRSVKPQILSVFGDIALSIGPDFAKYFDVVMQMLLQASNAQVDRNDYDMVEYLGELRESVLEAYTGIIQGLKGSTGEVRSDVALVEPHVPAIVTFMMQVACEPERTDGHMSVIAGLTGDLCTVFGQRVLPLLETRPLLDLLQAARRSRTPRTKALANWATKEIRKLKHQTPLTSWFVNFSCFYPGR</sequence>
<evidence type="ECO:0000256" key="3">
    <source>
        <dbReference type="ARBA" id="ARBA00010907"/>
    </source>
</evidence>
<dbReference type="Pfam" id="PF13513">
    <property type="entry name" value="HEAT_EZ"/>
    <property type="match status" value="1"/>
</dbReference>
<keyword evidence="7" id="KW-0653">Protein transport</keyword>
<dbReference type="Gene3D" id="1.25.10.10">
    <property type="entry name" value="Leucine-rich Repeat Variant"/>
    <property type="match status" value="1"/>
</dbReference>
<proteinExistence type="inferred from homology"/>
<dbReference type="Pfam" id="PF25574">
    <property type="entry name" value="TPR_IMB1"/>
    <property type="match status" value="1"/>
</dbReference>
<dbReference type="PANTHER" id="PTHR10527">
    <property type="entry name" value="IMPORTIN BETA"/>
    <property type="match status" value="1"/>
</dbReference>
<feature type="domain" description="Importin N-terminal" evidence="11">
    <location>
        <begin position="76"/>
        <end position="156"/>
    </location>
</feature>
<dbReference type="OrthoDB" id="10258869at2759"/>
<evidence type="ECO:0000256" key="9">
    <source>
        <dbReference type="ARBA" id="ARBA00023274"/>
    </source>
</evidence>
<evidence type="ECO:0000256" key="4">
    <source>
        <dbReference type="ARBA" id="ARBA00022448"/>
    </source>
</evidence>
<dbReference type="InterPro" id="IPR016024">
    <property type="entry name" value="ARM-type_fold"/>
</dbReference>
<evidence type="ECO:0000313" key="12">
    <source>
        <dbReference type="EMBL" id="SOQ38688.1"/>
    </source>
</evidence>
<evidence type="ECO:0000256" key="10">
    <source>
        <dbReference type="PROSITE-ProRule" id="PRU00103"/>
    </source>
</evidence>
<keyword evidence="9" id="KW-0687">Ribonucleoprotein</keyword>
<evidence type="ECO:0000256" key="8">
    <source>
        <dbReference type="ARBA" id="ARBA00022980"/>
    </source>
</evidence>
<dbReference type="GO" id="GO:0005840">
    <property type="term" value="C:ribosome"/>
    <property type="evidence" value="ECO:0007669"/>
    <property type="project" value="UniProtKB-KW"/>
</dbReference>
<evidence type="ECO:0000256" key="2">
    <source>
        <dbReference type="ARBA" id="ARBA00008931"/>
    </source>
</evidence>
<dbReference type="FunFam" id="1.25.10.10:FF:000027">
    <property type="entry name" value="Importin subunit beta-1"/>
    <property type="match status" value="1"/>
</dbReference>
<dbReference type="PROSITE" id="PS50077">
    <property type="entry name" value="HEAT_REPEAT"/>
    <property type="match status" value="1"/>
</dbReference>
<keyword evidence="4" id="KW-0813">Transport</keyword>
<dbReference type="InterPro" id="IPR040122">
    <property type="entry name" value="Importin_beta"/>
</dbReference>
<protein>
    <submittedName>
        <fullName evidence="12">SFRICE_008262</fullName>
    </submittedName>
</protein>
<organism evidence="12">
    <name type="scientific">Spodoptera frugiperda</name>
    <name type="common">Fall armyworm</name>
    <dbReference type="NCBI Taxonomy" id="7108"/>
    <lineage>
        <taxon>Eukaryota</taxon>
        <taxon>Metazoa</taxon>
        <taxon>Ecdysozoa</taxon>
        <taxon>Arthropoda</taxon>
        <taxon>Hexapoda</taxon>
        <taxon>Insecta</taxon>
        <taxon>Pterygota</taxon>
        <taxon>Neoptera</taxon>
        <taxon>Endopterygota</taxon>
        <taxon>Lepidoptera</taxon>
        <taxon>Glossata</taxon>
        <taxon>Ditrysia</taxon>
        <taxon>Noctuoidea</taxon>
        <taxon>Noctuidae</taxon>
        <taxon>Amphipyrinae</taxon>
        <taxon>Spodoptera</taxon>
    </lineage>
</organism>
<dbReference type="SUPFAM" id="SSF48371">
    <property type="entry name" value="ARM repeat"/>
    <property type="match status" value="1"/>
</dbReference>
<name>A0A2H1VCV7_SPOFR</name>
<evidence type="ECO:0000256" key="6">
    <source>
        <dbReference type="ARBA" id="ARBA00022737"/>
    </source>
</evidence>
<dbReference type="GO" id="GO:0005737">
    <property type="term" value="C:cytoplasm"/>
    <property type="evidence" value="ECO:0007669"/>
    <property type="project" value="UniProtKB-SubCell"/>
</dbReference>
<evidence type="ECO:0000256" key="7">
    <source>
        <dbReference type="ARBA" id="ARBA00022927"/>
    </source>
</evidence>
<feature type="repeat" description="HEAT" evidence="10">
    <location>
        <begin position="464"/>
        <end position="502"/>
    </location>
</feature>
<keyword evidence="8" id="KW-0689">Ribosomal protein</keyword>
<keyword evidence="5" id="KW-0963">Cytoplasm</keyword>
<reference evidence="12" key="1">
    <citation type="submission" date="2016-07" db="EMBL/GenBank/DDBJ databases">
        <authorList>
            <person name="Bretaudeau A."/>
        </authorList>
    </citation>
    <scope>NUCLEOTIDE SEQUENCE</scope>
    <source>
        <strain evidence="12">Rice</strain>
        <tissue evidence="12">Whole body</tissue>
    </source>
</reference>
<dbReference type="EMBL" id="ODYU01001874">
    <property type="protein sequence ID" value="SOQ38688.1"/>
    <property type="molecule type" value="Genomic_DNA"/>
</dbReference>
<comment type="subcellular location">
    <subcellularLocation>
        <location evidence="1">Cytoplasm</location>
    </subcellularLocation>
</comment>
<dbReference type="AlphaFoldDB" id="A0A2H1VCV7"/>
<comment type="similarity">
    <text evidence="2">Belongs to the universal ribosomal protein uL16 family.</text>
</comment>
<dbReference type="InterPro" id="IPR021133">
    <property type="entry name" value="HEAT_type_2"/>
</dbReference>
<dbReference type="GO" id="GO:1990904">
    <property type="term" value="C:ribonucleoprotein complex"/>
    <property type="evidence" value="ECO:0007669"/>
    <property type="project" value="UniProtKB-KW"/>
</dbReference>
<evidence type="ECO:0000256" key="5">
    <source>
        <dbReference type="ARBA" id="ARBA00022490"/>
    </source>
</evidence>
<keyword evidence="6" id="KW-0677">Repeat</keyword>
<evidence type="ECO:0000256" key="1">
    <source>
        <dbReference type="ARBA" id="ARBA00004496"/>
    </source>
</evidence>
<gene>
    <name evidence="12" type="ORF">SFRICE_008262</name>
</gene>
<dbReference type="GO" id="GO:0006606">
    <property type="term" value="P:protein import into nucleus"/>
    <property type="evidence" value="ECO:0007669"/>
    <property type="project" value="InterPro"/>
</dbReference>